<dbReference type="GO" id="GO:0042795">
    <property type="term" value="P:snRNA transcription by RNA polymerase II"/>
    <property type="evidence" value="ECO:0007669"/>
    <property type="project" value="TreeGrafter"/>
</dbReference>
<feature type="region of interest" description="Disordered" evidence="7">
    <location>
        <begin position="319"/>
        <end position="387"/>
    </location>
</feature>
<dbReference type="SUPFAM" id="SSF46785">
    <property type="entry name" value="Winged helix' DNA-binding domain"/>
    <property type="match status" value="1"/>
</dbReference>
<reference evidence="9 10" key="1">
    <citation type="submission" date="2020-04" db="EMBL/GenBank/DDBJ databases">
        <authorList>
            <person name="Laetsch R D."/>
            <person name="Stevens L."/>
            <person name="Kumar S."/>
            <person name="Blaxter L. M."/>
        </authorList>
    </citation>
    <scope>NUCLEOTIDE SEQUENCE [LARGE SCALE GENOMIC DNA]</scope>
</reference>
<feature type="compositionally biased region" description="Polar residues" evidence="7">
    <location>
        <begin position="320"/>
        <end position="333"/>
    </location>
</feature>
<feature type="compositionally biased region" description="Low complexity" evidence="7">
    <location>
        <begin position="521"/>
        <end position="537"/>
    </location>
</feature>
<feature type="compositionally biased region" description="Basic and acidic residues" evidence="7">
    <location>
        <begin position="429"/>
        <end position="438"/>
    </location>
</feature>
<name>A0A8S1F7N8_9PELO</name>
<feature type="compositionally biased region" description="Pro residues" evidence="7">
    <location>
        <begin position="451"/>
        <end position="460"/>
    </location>
</feature>
<dbReference type="InterPro" id="IPR019464">
    <property type="entry name" value="ELL_N"/>
</dbReference>
<accession>A0A8S1F7N8</accession>
<keyword evidence="4" id="KW-0804">Transcription</keyword>
<proteinExistence type="inferred from homology"/>
<feature type="region of interest" description="Disordered" evidence="7">
    <location>
        <begin position="138"/>
        <end position="223"/>
    </location>
</feature>
<comment type="similarity">
    <text evidence="2 6">Belongs to the ELL/occludin family.</text>
</comment>
<dbReference type="GO" id="GO:0006368">
    <property type="term" value="P:transcription elongation by RNA polymerase II"/>
    <property type="evidence" value="ECO:0007669"/>
    <property type="project" value="InterPro"/>
</dbReference>
<evidence type="ECO:0000256" key="7">
    <source>
        <dbReference type="SAM" id="MobiDB-lite"/>
    </source>
</evidence>
<dbReference type="SUPFAM" id="SSF144292">
    <property type="entry name" value="occludin/ELL-like"/>
    <property type="match status" value="1"/>
</dbReference>
<keyword evidence="10" id="KW-1185">Reference proteome</keyword>
<evidence type="ECO:0000256" key="1">
    <source>
        <dbReference type="ARBA" id="ARBA00004123"/>
    </source>
</evidence>
<dbReference type="OrthoDB" id="6284217at2759"/>
<feature type="region of interest" description="Disordered" evidence="7">
    <location>
        <begin position="417"/>
        <end position="541"/>
    </location>
</feature>
<feature type="compositionally biased region" description="Basic and acidic residues" evidence="7">
    <location>
        <begin position="139"/>
        <end position="165"/>
    </location>
</feature>
<evidence type="ECO:0000256" key="5">
    <source>
        <dbReference type="ARBA" id="ARBA00023242"/>
    </source>
</evidence>
<dbReference type="PANTHER" id="PTHR23288">
    <property type="entry name" value="OCCLUDIN AND RNA POLYMERASE II ELONGATION FACTOR ELL"/>
    <property type="match status" value="1"/>
</dbReference>
<organism evidence="9 10">
    <name type="scientific">Caenorhabditis bovis</name>
    <dbReference type="NCBI Taxonomy" id="2654633"/>
    <lineage>
        <taxon>Eukaryota</taxon>
        <taxon>Metazoa</taxon>
        <taxon>Ecdysozoa</taxon>
        <taxon>Nematoda</taxon>
        <taxon>Chromadorea</taxon>
        <taxon>Rhabditida</taxon>
        <taxon>Rhabditina</taxon>
        <taxon>Rhabditomorpha</taxon>
        <taxon>Rhabditoidea</taxon>
        <taxon>Rhabditidae</taxon>
        <taxon>Peloderinae</taxon>
        <taxon>Caenorhabditis</taxon>
    </lineage>
</organism>
<dbReference type="Pfam" id="PF07303">
    <property type="entry name" value="Occludin_ELL"/>
    <property type="match status" value="1"/>
</dbReference>
<feature type="domain" description="OCEL" evidence="8">
    <location>
        <begin position="541"/>
        <end position="656"/>
    </location>
</feature>
<evidence type="ECO:0000256" key="3">
    <source>
        <dbReference type="ARBA" id="ARBA00023015"/>
    </source>
</evidence>
<dbReference type="InterPro" id="IPR042065">
    <property type="entry name" value="E3_ELL-like"/>
</dbReference>
<comment type="caution">
    <text evidence="9">The sequence shown here is derived from an EMBL/GenBank/DDBJ whole genome shotgun (WGS) entry which is preliminary data.</text>
</comment>
<dbReference type="GO" id="GO:0008023">
    <property type="term" value="C:transcription elongation factor complex"/>
    <property type="evidence" value="ECO:0007669"/>
    <property type="project" value="InterPro"/>
</dbReference>
<dbReference type="Proteomes" id="UP000494206">
    <property type="component" value="Unassembled WGS sequence"/>
</dbReference>
<protein>
    <recommendedName>
        <fullName evidence="8">OCEL domain-containing protein</fullName>
    </recommendedName>
</protein>
<keyword evidence="3" id="KW-0805">Transcription regulation</keyword>
<gene>
    <name evidence="9" type="ORF">CBOVIS_LOCUS11385</name>
</gene>
<evidence type="ECO:0000256" key="4">
    <source>
        <dbReference type="ARBA" id="ARBA00023163"/>
    </source>
</evidence>
<dbReference type="Gene3D" id="1.10.10.2670">
    <property type="entry name" value="E3 ubiquitin-protein ligase"/>
    <property type="match status" value="1"/>
</dbReference>
<dbReference type="GO" id="GO:0032968">
    <property type="term" value="P:positive regulation of transcription elongation by RNA polymerase II"/>
    <property type="evidence" value="ECO:0007669"/>
    <property type="project" value="TreeGrafter"/>
</dbReference>
<dbReference type="InterPro" id="IPR036390">
    <property type="entry name" value="WH_DNA-bd_sf"/>
</dbReference>
<dbReference type="AlphaFoldDB" id="A0A8S1F7N8"/>
<evidence type="ECO:0000256" key="2">
    <source>
        <dbReference type="ARBA" id="ARBA00009171"/>
    </source>
</evidence>
<keyword evidence="5" id="KW-0539">Nucleus</keyword>
<dbReference type="PROSITE" id="PS51980">
    <property type="entry name" value="OCEL"/>
    <property type="match status" value="1"/>
</dbReference>
<comment type="subcellular location">
    <subcellularLocation>
        <location evidence="1">Nucleus</location>
    </subcellularLocation>
</comment>
<evidence type="ECO:0000256" key="6">
    <source>
        <dbReference type="PROSITE-ProRule" id="PRU01324"/>
    </source>
</evidence>
<evidence type="ECO:0000259" key="8">
    <source>
        <dbReference type="PROSITE" id="PS51980"/>
    </source>
</evidence>
<evidence type="ECO:0000313" key="9">
    <source>
        <dbReference type="EMBL" id="CAB3409771.1"/>
    </source>
</evidence>
<dbReference type="EMBL" id="CADEPM010000009">
    <property type="protein sequence ID" value="CAB3409771.1"/>
    <property type="molecule type" value="Genomic_DNA"/>
</dbReference>
<dbReference type="InterPro" id="IPR031176">
    <property type="entry name" value="ELL/occludin"/>
</dbReference>
<dbReference type="GO" id="GO:0000987">
    <property type="term" value="F:cis-regulatory region sequence-specific DNA binding"/>
    <property type="evidence" value="ECO:0007669"/>
    <property type="project" value="TreeGrafter"/>
</dbReference>
<dbReference type="Gene3D" id="6.10.140.340">
    <property type="match status" value="1"/>
</dbReference>
<feature type="compositionally biased region" description="Low complexity" evidence="7">
    <location>
        <begin position="177"/>
        <end position="215"/>
    </location>
</feature>
<dbReference type="InterPro" id="IPR010844">
    <property type="entry name" value="Occludin_ELL"/>
</dbReference>
<evidence type="ECO:0000313" key="10">
    <source>
        <dbReference type="Proteomes" id="UP000494206"/>
    </source>
</evidence>
<sequence>MLKTGAYSMTFGNSPIDNFNGNGTTSPPLNGSPPLDVHRICQKASCSEDAVVMVKLTDEMFTALEQCYRSGKKIQIRVEEQGGIIELGDGTASSMTNNTFRFQKQSLTDSTDTLVQQPGGRVFNVGAYKTKYQIQATDKSFEETRKRAEKRAEVEKSRGTKEMKKSGIPSSSRLMNSSSTPRGTGGSTHSSRVSPTFASNKASTSQQSSKTSSAAPKPENVVRNELMTRSLKKRIMHHVVTQKFKDWEEVYRKMKSEGLPKDKDTSPEIIERIVREVSEYASPNSACLSLKTSLLGELDARWMFYTQEEKAWVRKLQAKVSGNRSAPTDSSSFAPIRKKGMERMTATSRSTAPSEKQEAKSLSPEEIPTPPTSQPSSKAMEPMESDDDVYEAPTIGVKRKAHSGAAAASAATNANGAMATHITNIPETPAEKRVRRNESASPPEDPRNAQAPPPPPPPASLPILATAPHLPPPPPPTTLLNHDMHSKMGSFQGFVYRPNGLAPPPPQTETNAVATNGGGSTASSRLSSPASSLSSPSQPECDWEKEFGEIKTISDAENYFTMFHKDYPSYMECFRKLSDVSNEFRNLEKKLMNAIQRKSSSASASKEISLIEREIQNRYAHFEKDPDFLKTRQKHANLRSKLAVLKSRICNWETMQ</sequence>
<feature type="compositionally biased region" description="Polar residues" evidence="7">
    <location>
        <begin position="345"/>
        <end position="354"/>
    </location>
</feature>
<dbReference type="PANTHER" id="PTHR23288:SF17">
    <property type="entry name" value="RNA POLYMERASE II ELONGATION FACTOR ELL"/>
    <property type="match status" value="1"/>
</dbReference>
<dbReference type="Pfam" id="PF10390">
    <property type="entry name" value="ELL"/>
    <property type="match status" value="1"/>
</dbReference>